<dbReference type="PROSITE" id="PS51349">
    <property type="entry name" value="FMN_HYDROXY_ACID_DH_2"/>
    <property type="match status" value="1"/>
</dbReference>
<gene>
    <name evidence="9" type="ORF">A9306_06675</name>
</gene>
<evidence type="ECO:0000256" key="7">
    <source>
        <dbReference type="PIRSR" id="PIRSR000138-2"/>
    </source>
</evidence>
<keyword evidence="10" id="KW-1185">Reference proteome</keyword>
<dbReference type="Proteomes" id="UP000092616">
    <property type="component" value="Unassembled WGS sequence"/>
</dbReference>
<dbReference type="Pfam" id="PF01070">
    <property type="entry name" value="FMN_dh"/>
    <property type="match status" value="1"/>
</dbReference>
<keyword evidence="2 7" id="KW-0285">Flavoprotein</keyword>
<feature type="binding site" evidence="7">
    <location>
        <position position="203"/>
    </location>
    <ligand>
        <name>FMN</name>
        <dbReference type="ChEBI" id="CHEBI:58210"/>
    </ligand>
</feature>
<feature type="binding site" evidence="7">
    <location>
        <position position="38"/>
    </location>
    <ligand>
        <name>glyoxylate</name>
        <dbReference type="ChEBI" id="CHEBI:36655"/>
    </ligand>
</feature>
<evidence type="ECO:0000259" key="8">
    <source>
        <dbReference type="PROSITE" id="PS51349"/>
    </source>
</evidence>
<reference evidence="9 10" key="1">
    <citation type="submission" date="2016-06" db="EMBL/GenBank/DDBJ databases">
        <title>Draft genome of Moraxella atlantae CCUG 59586.</title>
        <authorList>
            <person name="Salva-Serra F."/>
            <person name="Engstrom-Jakobsson H."/>
            <person name="Thorell K."/>
            <person name="Gonzales-Siles L."/>
            <person name="Karlsson R."/>
            <person name="Boulund F."/>
            <person name="Engstrand L."/>
            <person name="Kristiansson E."/>
            <person name="Moore E."/>
        </authorList>
    </citation>
    <scope>NUCLEOTIDE SEQUENCE [LARGE SCALE GENOMIC DNA]</scope>
    <source>
        <strain evidence="9 10">CCUG 59586</strain>
    </source>
</reference>
<comment type="caution">
    <text evidence="9">The sequence shown here is derived from an EMBL/GenBank/DDBJ whole genome shotgun (WGS) entry which is preliminary data.</text>
</comment>
<dbReference type="PIRSF" id="PIRSF000138">
    <property type="entry name" value="Al-hdrx_acd_dh"/>
    <property type="match status" value="1"/>
</dbReference>
<comment type="similarity">
    <text evidence="5">Belongs to the FMN-dependent alpha-hydroxy acid dehydrogenase family.</text>
</comment>
<sequence length="395" mass="42875">MTNTVPPEPLTHIPPDWVTISDYQREFCRRLPADIVAYVLGNTTLQDSNQAALQNLSWQPNVLTVPNLQQAIRLCNPHAAVPVDISVQQPLFVSPVAYHGLYHPDAEHATALACQVTASSCIWSSLANTPFDALLSPCGAQTRTSQCYFQAIQWYWQIAPDNLTQPNIAPILRHQRNRDYNQQLLQRWLDKDRANLPDFLVITIDAAHSGVRDFARRMNVQPPPHITTPNLPPQPVITDLPTLLANTPNWDDIAWLVVHCPVPVLLKGILRPDDAKHALAIGCAGVVVSNHGQRVLADSVAVAQVLPSIRQAIPDAIVLADGGVMSGSDIAKLRALGADMVGIGRAVTYGLALAGALGVAHVLRLLQEEWQITAALTGEHGLVAKNRLGGSTKTA</sequence>
<accession>A0A1B8QGL9</accession>
<dbReference type="Gene3D" id="3.20.20.70">
    <property type="entry name" value="Aldolase class I"/>
    <property type="match status" value="1"/>
</dbReference>
<evidence type="ECO:0000256" key="6">
    <source>
        <dbReference type="PIRSR" id="PIRSR000138-1"/>
    </source>
</evidence>
<keyword evidence="4" id="KW-0560">Oxidoreductase</keyword>
<dbReference type="InterPro" id="IPR012133">
    <property type="entry name" value="Alpha-hydoxy_acid_DH_FMN"/>
</dbReference>
<evidence type="ECO:0000256" key="4">
    <source>
        <dbReference type="ARBA" id="ARBA00023002"/>
    </source>
</evidence>
<evidence type="ECO:0000313" key="10">
    <source>
        <dbReference type="Proteomes" id="UP000092616"/>
    </source>
</evidence>
<feature type="binding site" evidence="7">
    <location>
        <position position="291"/>
    </location>
    <ligand>
        <name>glyoxylate</name>
        <dbReference type="ChEBI" id="CHEBI:36655"/>
    </ligand>
</feature>
<feature type="binding site" evidence="7">
    <location>
        <position position="155"/>
    </location>
    <ligand>
        <name>glyoxylate</name>
        <dbReference type="ChEBI" id="CHEBI:36655"/>
    </ligand>
</feature>
<dbReference type="InterPro" id="IPR013785">
    <property type="entry name" value="Aldolase_TIM"/>
</dbReference>
<feature type="binding site" evidence="7">
    <location>
        <position position="294"/>
    </location>
    <ligand>
        <name>glyoxylate</name>
        <dbReference type="ChEBI" id="CHEBI:36655"/>
    </ligand>
</feature>
<dbReference type="AlphaFoldDB" id="A0A1B8QGL9"/>
<dbReference type="PANTHER" id="PTHR10578">
    <property type="entry name" value="S -2-HYDROXY-ACID OXIDASE-RELATED"/>
    <property type="match status" value="1"/>
</dbReference>
<dbReference type="InterPro" id="IPR000262">
    <property type="entry name" value="FMN-dep_DH"/>
</dbReference>
<dbReference type="CDD" id="cd02809">
    <property type="entry name" value="alpha_hydroxyacid_oxid_FMN"/>
    <property type="match status" value="1"/>
</dbReference>
<feature type="binding site" evidence="7">
    <location>
        <position position="150"/>
    </location>
    <ligand>
        <name>FMN</name>
        <dbReference type="ChEBI" id="CHEBI:58210"/>
    </ligand>
</feature>
<feature type="binding site" evidence="7">
    <location>
        <position position="124"/>
    </location>
    <ligand>
        <name>FMN</name>
        <dbReference type="ChEBI" id="CHEBI:58210"/>
    </ligand>
</feature>
<feature type="active site" description="Proton acceptor" evidence="6">
    <location>
        <position position="291"/>
    </location>
</feature>
<organism evidence="9 10">
    <name type="scientific">Faucicola atlantae</name>
    <dbReference type="NCBI Taxonomy" id="34059"/>
    <lineage>
        <taxon>Bacteria</taxon>
        <taxon>Pseudomonadati</taxon>
        <taxon>Pseudomonadota</taxon>
        <taxon>Gammaproteobacteria</taxon>
        <taxon>Moraxellales</taxon>
        <taxon>Moraxellaceae</taxon>
        <taxon>Faucicola</taxon>
    </lineage>
</organism>
<protein>
    <recommendedName>
        <fullName evidence="8">FMN hydroxy acid dehydrogenase domain-containing protein</fullName>
    </recommendedName>
</protein>
<dbReference type="PANTHER" id="PTHR10578:SF107">
    <property type="entry name" value="2-HYDROXYACID OXIDASE 1"/>
    <property type="match status" value="1"/>
</dbReference>
<proteinExistence type="inferred from homology"/>
<feature type="binding site" evidence="7">
    <location>
        <position position="289"/>
    </location>
    <ligand>
        <name>FMN</name>
        <dbReference type="ChEBI" id="CHEBI:58210"/>
    </ligand>
</feature>
<evidence type="ECO:0000256" key="1">
    <source>
        <dbReference type="ARBA" id="ARBA00001917"/>
    </source>
</evidence>
<evidence type="ECO:0000313" key="9">
    <source>
        <dbReference type="EMBL" id="OBX81212.1"/>
    </source>
</evidence>
<feature type="domain" description="FMN hydroxy acid dehydrogenase" evidence="8">
    <location>
        <begin position="12"/>
        <end position="395"/>
    </location>
</feature>
<dbReference type="GO" id="GO:0016491">
    <property type="term" value="F:oxidoreductase activity"/>
    <property type="evidence" value="ECO:0007669"/>
    <property type="project" value="UniProtKB-KW"/>
</dbReference>
<feature type="binding site" evidence="7">
    <location>
        <begin position="344"/>
        <end position="345"/>
    </location>
    <ligand>
        <name>FMN</name>
        <dbReference type="ChEBI" id="CHEBI:58210"/>
    </ligand>
</feature>
<feature type="binding site" evidence="7">
    <location>
        <position position="267"/>
    </location>
    <ligand>
        <name>FMN</name>
        <dbReference type="ChEBI" id="CHEBI:58210"/>
    </ligand>
</feature>
<feature type="binding site" evidence="7">
    <location>
        <begin position="95"/>
        <end position="97"/>
    </location>
    <ligand>
        <name>FMN</name>
        <dbReference type="ChEBI" id="CHEBI:58210"/>
    </ligand>
</feature>
<dbReference type="EMBL" id="LZNA01000027">
    <property type="protein sequence ID" value="OBX81212.1"/>
    <property type="molecule type" value="Genomic_DNA"/>
</dbReference>
<evidence type="ECO:0000256" key="3">
    <source>
        <dbReference type="ARBA" id="ARBA00022643"/>
    </source>
</evidence>
<evidence type="ECO:0000256" key="5">
    <source>
        <dbReference type="ARBA" id="ARBA00024042"/>
    </source>
</evidence>
<feature type="binding site" evidence="7">
    <location>
        <position position="212"/>
    </location>
    <ligand>
        <name>glyoxylate</name>
        <dbReference type="ChEBI" id="CHEBI:36655"/>
    </ligand>
</feature>
<evidence type="ECO:0000256" key="2">
    <source>
        <dbReference type="ARBA" id="ARBA00022630"/>
    </source>
</evidence>
<dbReference type="RefSeq" id="WP_067336304.1">
    <property type="nucleotide sequence ID" value="NZ_LZNA01000027.1"/>
</dbReference>
<dbReference type="GO" id="GO:0010181">
    <property type="term" value="F:FMN binding"/>
    <property type="evidence" value="ECO:0007669"/>
    <property type="project" value="InterPro"/>
</dbReference>
<comment type="cofactor">
    <cofactor evidence="1">
        <name>FMN</name>
        <dbReference type="ChEBI" id="CHEBI:58210"/>
    </cofactor>
</comment>
<dbReference type="SUPFAM" id="SSF51395">
    <property type="entry name" value="FMN-linked oxidoreductases"/>
    <property type="match status" value="1"/>
</dbReference>
<keyword evidence="3 7" id="KW-0288">FMN</keyword>
<name>A0A1B8QGL9_9GAMM</name>
<dbReference type="InterPro" id="IPR037396">
    <property type="entry name" value="FMN_HAD"/>
</dbReference>